<dbReference type="eggNOG" id="ENOG5031KF4">
    <property type="taxonomic scope" value="Bacteria"/>
</dbReference>
<name>A0A078KVT4_9GAMM</name>
<evidence type="ECO:0000313" key="2">
    <source>
        <dbReference type="Proteomes" id="UP000044071"/>
    </source>
</evidence>
<gene>
    <name evidence="1" type="ORF">BN59_00077</name>
</gene>
<accession>A0A078KVT4</accession>
<reference evidence="1 2" key="1">
    <citation type="submission" date="2014-06" db="EMBL/GenBank/DDBJ databases">
        <authorList>
            <person name="Urmite Genomes Urmite Genomes"/>
        </authorList>
    </citation>
    <scope>NUCLEOTIDE SEQUENCE [LARGE SCALE GENOMIC DNA]</scope>
</reference>
<dbReference type="AlphaFoldDB" id="A0A078KVT4"/>
<evidence type="ECO:0000313" key="1">
    <source>
        <dbReference type="EMBL" id="CDZ75818.1"/>
    </source>
</evidence>
<sequence length="456" mass="52152">MASSYQHLQTLLIRIPFILKAYIQDNIQPVSAKYSYPGEQGINPAFEALDQVKTGLALNEKRLFALRSDFVIATGVKNAYQEHNYRGLKNILPESSHNYVNWEDRYGHPSLVTPGEHYDGRVFYAGFVCQRAEYLEVFLSSGRFNRVDRTEEGIQPLSEEQRTIIETYLSLQFSKAYGEQTVVFYDTYPGKEDDEDSALFFRDQPFPLTKKSRAYTKASLTEAIELSETTLGFAQARQYLQANIPALQPKYSYENEGACLNPGFENIEQVSRPLQILEKRIWALRSDLILATGVKNAYQQEYGYQGLVDSFGKSSLDHLNWKDRYGHPTLAVPEGDYDGGILYAGYICQRKGYLQVYLASGRYDRHDLNSEQRAILEAYIAAQFQVAYGQQKIVFDFADPDNSYYHTTFFSNDLFSPDNPQRQYNQATIREILTNGLLSEDELADKDEDQSRKAVA</sequence>
<dbReference type="STRING" id="1034943.BN59_00077"/>
<dbReference type="RefSeq" id="WP_043872460.1">
    <property type="nucleotide sequence ID" value="NZ_CCVW01000001.1"/>
</dbReference>
<organism evidence="1 2">
    <name type="scientific">Legionella massiliensis</name>
    <dbReference type="NCBI Taxonomy" id="1034943"/>
    <lineage>
        <taxon>Bacteria</taxon>
        <taxon>Pseudomonadati</taxon>
        <taxon>Pseudomonadota</taxon>
        <taxon>Gammaproteobacteria</taxon>
        <taxon>Legionellales</taxon>
        <taxon>Legionellaceae</taxon>
        <taxon>Legionella</taxon>
    </lineage>
</organism>
<dbReference type="OrthoDB" id="5653008at2"/>
<dbReference type="EMBL" id="CCSB01000001">
    <property type="protein sequence ID" value="CDZ75818.1"/>
    <property type="molecule type" value="Genomic_DNA"/>
</dbReference>
<dbReference type="Proteomes" id="UP000044071">
    <property type="component" value="Unassembled WGS sequence"/>
</dbReference>
<keyword evidence="2" id="KW-1185">Reference proteome</keyword>
<protein>
    <submittedName>
        <fullName evidence="1">Uncharacterized protein</fullName>
    </submittedName>
</protein>
<proteinExistence type="predicted"/>